<keyword evidence="5" id="KW-0677">Repeat</keyword>
<evidence type="ECO:0000256" key="6">
    <source>
        <dbReference type="ARBA" id="ARBA00023098"/>
    </source>
</evidence>
<dbReference type="InterPro" id="IPR018357">
    <property type="entry name" value="Hexapep_transf_CS"/>
</dbReference>
<dbReference type="Proteomes" id="UP001461341">
    <property type="component" value="Chromosome"/>
</dbReference>
<dbReference type="PANTHER" id="PTHR43480:SF1">
    <property type="entry name" value="ACYL-[ACYL-CARRIER-PROTEIN]--UDP-N-ACETYLGLUCOSAMINE O-ACYLTRANSFERASE, MITOCHONDRIAL-RELATED"/>
    <property type="match status" value="1"/>
</dbReference>
<protein>
    <submittedName>
        <fullName evidence="9">Acyl-ACP--UDP-N-acetylglucosamine O-acyltransferase</fullName>
        <ecNumber evidence="9">2.3.1.129</ecNumber>
    </submittedName>
</protein>
<dbReference type="InterPro" id="IPR029098">
    <property type="entry name" value="Acetyltransf_C"/>
</dbReference>
<sequence>MNIHPTACIEKGALLDTGVEVGPYSIIGGGVRIGEGTKIGAFSVIEGRVSIGKNCTIGHHVVLGAPPQDVAYRGEDSEVVIGDNTVLREFVTIHRATGEGKSTRVGNNCFIMAYCHIAHNCEIGDEVTMANGAALAGYVTVGPQAVLSGYVGVHQFVRIGRLAMVGGLSKVVMDVPPFLLVDGHPAQIFGLNVVGLRRRGFSAKERELIKRIYRILYHSSLPLGKALEMVREEFSQEVAREIVAFFEESKRGVLRWRENRGLKESAE</sequence>
<keyword evidence="7 9" id="KW-0012">Acyltransferase</keyword>
<dbReference type="PIRSF" id="PIRSF000456">
    <property type="entry name" value="UDP-GlcNAc_acltr"/>
    <property type="match status" value="1"/>
</dbReference>
<evidence type="ECO:0000256" key="3">
    <source>
        <dbReference type="ARBA" id="ARBA00022556"/>
    </source>
</evidence>
<reference evidence="9 10" key="1">
    <citation type="submission" date="2023-03" db="EMBL/GenBank/DDBJ databases">
        <title>Novel Species.</title>
        <authorList>
            <person name="Ma S."/>
        </authorList>
    </citation>
    <scope>NUCLEOTIDE SEQUENCE [LARGE SCALE GENOMIC DNA]</scope>
    <source>
        <strain evidence="9 10">B11</strain>
    </source>
</reference>
<keyword evidence="6" id="KW-0443">Lipid metabolism</keyword>
<dbReference type="NCBIfam" id="NF003657">
    <property type="entry name" value="PRK05289.1"/>
    <property type="match status" value="1"/>
</dbReference>
<name>A0ABZ2Y9K9_9BACT</name>
<evidence type="ECO:0000256" key="7">
    <source>
        <dbReference type="ARBA" id="ARBA00023315"/>
    </source>
</evidence>
<evidence type="ECO:0000256" key="5">
    <source>
        <dbReference type="ARBA" id="ARBA00022737"/>
    </source>
</evidence>
<evidence type="ECO:0000256" key="1">
    <source>
        <dbReference type="ARBA" id="ARBA00022490"/>
    </source>
</evidence>
<evidence type="ECO:0000256" key="2">
    <source>
        <dbReference type="ARBA" id="ARBA00022516"/>
    </source>
</evidence>
<dbReference type="NCBIfam" id="TIGR01852">
    <property type="entry name" value="lipid_A_lpxA"/>
    <property type="match status" value="1"/>
</dbReference>
<keyword evidence="2" id="KW-0444">Lipid biosynthesis</keyword>
<dbReference type="Gene3D" id="1.20.1180.10">
    <property type="entry name" value="Udp N-acetylglucosamine O-acyltransferase, C-terminal domain"/>
    <property type="match status" value="1"/>
</dbReference>
<dbReference type="CDD" id="cd03351">
    <property type="entry name" value="LbH_UDP-GlcNAc_AT"/>
    <property type="match status" value="1"/>
</dbReference>
<organism evidence="9 10">
    <name type="scientific">Thermatribacter velox</name>
    <dbReference type="NCBI Taxonomy" id="3039681"/>
    <lineage>
        <taxon>Bacteria</taxon>
        <taxon>Pseudomonadati</taxon>
        <taxon>Atribacterota</taxon>
        <taxon>Atribacteria</taxon>
        <taxon>Atribacterales</taxon>
        <taxon>Thermatribacteraceae</taxon>
        <taxon>Thermatribacter</taxon>
    </lineage>
</organism>
<dbReference type="PROSITE" id="PS00101">
    <property type="entry name" value="HEXAPEP_TRANSFERASES"/>
    <property type="match status" value="1"/>
</dbReference>
<dbReference type="Gene3D" id="2.160.10.10">
    <property type="entry name" value="Hexapeptide repeat proteins"/>
    <property type="match status" value="1"/>
</dbReference>
<keyword evidence="4 9" id="KW-0808">Transferase</keyword>
<accession>A0ABZ2Y9K9</accession>
<evidence type="ECO:0000313" key="9">
    <source>
        <dbReference type="EMBL" id="WZL75657.1"/>
    </source>
</evidence>
<dbReference type="EMBL" id="CP121689">
    <property type="protein sequence ID" value="WZL75657.1"/>
    <property type="molecule type" value="Genomic_DNA"/>
</dbReference>
<dbReference type="Pfam" id="PF00132">
    <property type="entry name" value="Hexapep"/>
    <property type="match status" value="2"/>
</dbReference>
<dbReference type="InterPro" id="IPR001451">
    <property type="entry name" value="Hexapep"/>
</dbReference>
<dbReference type="GO" id="GO:0008780">
    <property type="term" value="F:acyl-[acyl-carrier-protein]-UDP-N-acetylglucosamine O-acyltransferase activity"/>
    <property type="evidence" value="ECO:0007669"/>
    <property type="project" value="UniProtKB-EC"/>
</dbReference>
<dbReference type="EC" id="2.3.1.129" evidence="9"/>
<dbReference type="InterPro" id="IPR037157">
    <property type="entry name" value="Acetyltransf_C_sf"/>
</dbReference>
<dbReference type="RefSeq" id="WP_369017807.1">
    <property type="nucleotide sequence ID" value="NZ_CP121689.1"/>
</dbReference>
<dbReference type="SUPFAM" id="SSF51161">
    <property type="entry name" value="Trimeric LpxA-like enzymes"/>
    <property type="match status" value="1"/>
</dbReference>
<dbReference type="PANTHER" id="PTHR43480">
    <property type="entry name" value="ACYL-[ACYL-CARRIER-PROTEIN]--UDP-N-ACETYLGLUCOSAMINE O-ACYLTRANSFERASE"/>
    <property type="match status" value="1"/>
</dbReference>
<dbReference type="InterPro" id="IPR010137">
    <property type="entry name" value="Lipid_A_LpxA"/>
</dbReference>
<proteinExistence type="predicted"/>
<dbReference type="Pfam" id="PF13720">
    <property type="entry name" value="Acetyltransf_11"/>
    <property type="match status" value="1"/>
</dbReference>
<feature type="domain" description="UDP N-acetylglucosamine O-acyltransferase C-terminal" evidence="8">
    <location>
        <begin position="174"/>
        <end position="253"/>
    </location>
</feature>
<evidence type="ECO:0000256" key="4">
    <source>
        <dbReference type="ARBA" id="ARBA00022679"/>
    </source>
</evidence>
<evidence type="ECO:0000313" key="10">
    <source>
        <dbReference type="Proteomes" id="UP001461341"/>
    </source>
</evidence>
<keyword evidence="1" id="KW-0963">Cytoplasm</keyword>
<evidence type="ECO:0000259" key="8">
    <source>
        <dbReference type="Pfam" id="PF13720"/>
    </source>
</evidence>
<keyword evidence="3" id="KW-0441">Lipid A biosynthesis</keyword>
<gene>
    <name evidence="9" type="primary">lpxA</name>
    <name evidence="9" type="ORF">QBE54_08680</name>
</gene>
<dbReference type="InterPro" id="IPR011004">
    <property type="entry name" value="Trimer_LpxA-like_sf"/>
</dbReference>
<keyword evidence="10" id="KW-1185">Reference proteome</keyword>